<reference evidence="1 2" key="1">
    <citation type="submission" date="2013-11" db="EMBL/GenBank/DDBJ databases">
        <title>Genome sequencing of Stegodyphus mimosarum.</title>
        <authorList>
            <person name="Bechsgaard J."/>
        </authorList>
    </citation>
    <scope>NUCLEOTIDE SEQUENCE [LARGE SCALE GENOMIC DNA]</scope>
</reference>
<name>A0A087UJ95_STEMI</name>
<feature type="non-terminal residue" evidence="1">
    <location>
        <position position="1"/>
    </location>
</feature>
<organism evidence="1 2">
    <name type="scientific">Stegodyphus mimosarum</name>
    <name type="common">African social velvet spider</name>
    <dbReference type="NCBI Taxonomy" id="407821"/>
    <lineage>
        <taxon>Eukaryota</taxon>
        <taxon>Metazoa</taxon>
        <taxon>Ecdysozoa</taxon>
        <taxon>Arthropoda</taxon>
        <taxon>Chelicerata</taxon>
        <taxon>Arachnida</taxon>
        <taxon>Araneae</taxon>
        <taxon>Araneomorphae</taxon>
        <taxon>Entelegynae</taxon>
        <taxon>Eresoidea</taxon>
        <taxon>Eresidae</taxon>
        <taxon>Stegodyphus</taxon>
    </lineage>
</organism>
<dbReference type="Proteomes" id="UP000054359">
    <property type="component" value="Unassembled WGS sequence"/>
</dbReference>
<evidence type="ECO:0000313" key="1">
    <source>
        <dbReference type="EMBL" id="KFM77434.1"/>
    </source>
</evidence>
<accession>A0A087UJ95</accession>
<proteinExistence type="predicted"/>
<feature type="non-terminal residue" evidence="1">
    <location>
        <position position="40"/>
    </location>
</feature>
<dbReference type="EMBL" id="KK120065">
    <property type="protein sequence ID" value="KFM77434.1"/>
    <property type="molecule type" value="Genomic_DNA"/>
</dbReference>
<dbReference type="AlphaFoldDB" id="A0A087UJ95"/>
<evidence type="ECO:0000313" key="2">
    <source>
        <dbReference type="Proteomes" id="UP000054359"/>
    </source>
</evidence>
<gene>
    <name evidence="1" type="ORF">X975_09701</name>
</gene>
<protein>
    <submittedName>
        <fullName evidence="1">Uncharacterized protein</fullName>
    </submittedName>
</protein>
<keyword evidence="2" id="KW-1185">Reference proteome</keyword>
<sequence>IRGSLYKAFDCLQVLSINITLEKGRTLCSSSPHPTRADDF</sequence>